<keyword evidence="2" id="KW-0433">Leucine-rich repeat</keyword>
<dbReference type="InterPro" id="IPR001611">
    <property type="entry name" value="Leu-rich_rpt"/>
</dbReference>
<protein>
    <submittedName>
        <fullName evidence="6">RipG7</fullName>
    </submittedName>
</protein>
<name>A0A0M3R7I5_RALSL</name>
<evidence type="ECO:0000256" key="1">
    <source>
        <dbReference type="ARBA" id="ARBA00022468"/>
    </source>
</evidence>
<keyword evidence="1" id="KW-0343">GTPase activation</keyword>
<dbReference type="Gene3D" id="3.80.10.10">
    <property type="entry name" value="Ribonuclease Inhibitor"/>
    <property type="match status" value="4"/>
</dbReference>
<keyword evidence="3" id="KW-0677">Repeat</keyword>
<gene>
    <name evidence="6" type="primary">ripG7</name>
</gene>
<dbReference type="GO" id="GO:0006913">
    <property type="term" value="P:nucleocytoplasmic transport"/>
    <property type="evidence" value="ECO:0007669"/>
    <property type="project" value="TreeGrafter"/>
</dbReference>
<dbReference type="InterPro" id="IPR027038">
    <property type="entry name" value="RanGap"/>
</dbReference>
<feature type="region of interest" description="Disordered" evidence="4">
    <location>
        <begin position="99"/>
        <end position="118"/>
    </location>
</feature>
<feature type="compositionally biased region" description="Low complexity" evidence="4">
    <location>
        <begin position="71"/>
        <end position="84"/>
    </location>
</feature>
<dbReference type="PANTHER" id="PTHR24113:SF12">
    <property type="entry name" value="RAN GTPASE-ACTIVATING PROTEIN 1"/>
    <property type="match status" value="1"/>
</dbReference>
<feature type="domain" description="F-box" evidence="5">
    <location>
        <begin position="120"/>
        <end position="170"/>
    </location>
</feature>
<dbReference type="GO" id="GO:0031267">
    <property type="term" value="F:small GTPase binding"/>
    <property type="evidence" value="ECO:0007669"/>
    <property type="project" value="TreeGrafter"/>
</dbReference>
<evidence type="ECO:0000256" key="4">
    <source>
        <dbReference type="SAM" id="MobiDB-lite"/>
    </source>
</evidence>
<evidence type="ECO:0000256" key="2">
    <source>
        <dbReference type="ARBA" id="ARBA00022614"/>
    </source>
</evidence>
<dbReference type="SMART" id="SM00368">
    <property type="entry name" value="LRR_RI"/>
    <property type="match status" value="8"/>
</dbReference>
<dbReference type="Pfam" id="PF13516">
    <property type="entry name" value="LRR_6"/>
    <property type="match status" value="8"/>
</dbReference>
<sequence>MMFKRIDSSVFSPYVRPEPSAPPLPEQGAPSGRAANSASHPYIRPEPSAPLLPEGGFPHVPDQAGEQRAYSPSRSSAGVSSSPLGGLAAMRLDSGSAGTAPMLRSRLPSAPPALSGAPHARNIEEIPAGALQNVASFLDPRSRRALSQVSTTMNDAARSSQTHMQVWNKAMLGQLHRYPNLQSLRLRGDITLDDLKALPKTLRHIDLGECDPGCGAKSHAAIEYLATLPLESLNVKGAAIGDRGAALLAGNRSLKTLNVADGGISEVGARKLADHASLESLDMTGNQIDARGAQHLATSESIQTLRLCCCGVTDPGIQALARNRQLKSLDVSGNHINEDALRALAANPSLTTLDVSCNRQTPVGEPQSVEQGVSMALALAEGLVGRETPLASLKADGNAFVDFAAEMLAFPTIGTASLSLKSNFIGPEGAQKLAENPALKSLDLTRNKIGDAGAEALSHSQALKTLSVLNCDVKDPGAQALARNPMLITLDLGNLISEKQNPAARQQEQDEFDATANEITENGTRALAQSPSLTSLSVQGNLCEDAGVLPLARSPRLTSLNVAYTNMTLESARELASNPVLTSLNVRWNYEHLGTEGVLELAKSKSLTFLDARDTCMGEAGALALEANTRIKGTPDDPNFIRDSYRG</sequence>
<dbReference type="AlphaFoldDB" id="A0A0M3R7I5"/>
<feature type="region of interest" description="Disordered" evidence="4">
    <location>
        <begin position="1"/>
        <end position="84"/>
    </location>
</feature>
<reference evidence="6" key="1">
    <citation type="journal article" date="2015" name="Mol. Plant Pathol.">
        <title>Functional Assignment to Positively Selected Sites in the Core Type III Effector RipG7 from Ralstonia solanacearum.</title>
        <authorList>
            <person name="Wang K."/>
            <person name="Remigi P."/>
            <person name="Anisimova M."/>
            <person name="Lonjon F."/>
            <person name="Kars I."/>
            <person name="Kajava A."/>
            <person name="Li C.H."/>
            <person name="Cheng C.P."/>
            <person name="Vailleau F."/>
            <person name="Genin S."/>
            <person name="Peeters N."/>
        </authorList>
    </citation>
    <scope>NUCLEOTIDE SEQUENCE</scope>
    <source>
        <strain evidence="6">Pss81</strain>
    </source>
</reference>
<dbReference type="InterPro" id="IPR006553">
    <property type="entry name" value="Leu-rich_rpt_Cys-con_subtyp"/>
</dbReference>
<dbReference type="InterPro" id="IPR036047">
    <property type="entry name" value="F-box-like_dom_sf"/>
</dbReference>
<dbReference type="GO" id="GO:0005096">
    <property type="term" value="F:GTPase activator activity"/>
    <property type="evidence" value="ECO:0007669"/>
    <property type="project" value="UniProtKB-KW"/>
</dbReference>
<dbReference type="SMART" id="SM00367">
    <property type="entry name" value="LRR_CC"/>
    <property type="match status" value="4"/>
</dbReference>
<evidence type="ECO:0000313" key="6">
    <source>
        <dbReference type="EMBL" id="ALC76521.1"/>
    </source>
</evidence>
<evidence type="ECO:0000256" key="3">
    <source>
        <dbReference type="ARBA" id="ARBA00022737"/>
    </source>
</evidence>
<dbReference type="SUPFAM" id="SSF52058">
    <property type="entry name" value="L domain-like"/>
    <property type="match status" value="1"/>
</dbReference>
<feature type="compositionally biased region" description="Low complexity" evidence="4">
    <location>
        <begin position="103"/>
        <end position="115"/>
    </location>
</feature>
<dbReference type="PANTHER" id="PTHR24113">
    <property type="entry name" value="RAN GTPASE-ACTIVATING PROTEIN 1"/>
    <property type="match status" value="1"/>
</dbReference>
<dbReference type="InterPro" id="IPR001810">
    <property type="entry name" value="F-box_dom"/>
</dbReference>
<dbReference type="PROSITE" id="PS50181">
    <property type="entry name" value="FBOX"/>
    <property type="match status" value="1"/>
</dbReference>
<evidence type="ECO:0000259" key="5">
    <source>
        <dbReference type="PROSITE" id="PS50181"/>
    </source>
</evidence>
<dbReference type="SUPFAM" id="SSF81383">
    <property type="entry name" value="F-box domain"/>
    <property type="match status" value="1"/>
</dbReference>
<dbReference type="GO" id="GO:0005829">
    <property type="term" value="C:cytosol"/>
    <property type="evidence" value="ECO:0007669"/>
    <property type="project" value="TreeGrafter"/>
</dbReference>
<dbReference type="EMBL" id="KR349454">
    <property type="protein sequence ID" value="ALC76521.1"/>
    <property type="molecule type" value="Genomic_DNA"/>
</dbReference>
<accession>A0A0M3R7I5</accession>
<dbReference type="GO" id="GO:0048471">
    <property type="term" value="C:perinuclear region of cytoplasm"/>
    <property type="evidence" value="ECO:0007669"/>
    <property type="project" value="TreeGrafter"/>
</dbReference>
<proteinExistence type="predicted"/>
<dbReference type="InterPro" id="IPR032675">
    <property type="entry name" value="LRR_dom_sf"/>
</dbReference>
<reference evidence="6" key="2">
    <citation type="submission" date="2015-04" db="EMBL/GenBank/DDBJ databases">
        <authorList>
            <person name="Syromyatnikov M.Y."/>
            <person name="Popov V.N."/>
        </authorList>
    </citation>
    <scope>NUCLEOTIDE SEQUENCE</scope>
    <source>
        <strain evidence="6">Pss81</strain>
    </source>
</reference>
<organism evidence="6">
    <name type="scientific">Ralstonia solanacearum</name>
    <name type="common">Pseudomonas solanacearum</name>
    <dbReference type="NCBI Taxonomy" id="305"/>
    <lineage>
        <taxon>Bacteria</taxon>
        <taxon>Pseudomonadati</taxon>
        <taxon>Pseudomonadota</taxon>
        <taxon>Betaproteobacteria</taxon>
        <taxon>Burkholderiales</taxon>
        <taxon>Burkholderiaceae</taxon>
        <taxon>Ralstonia</taxon>
        <taxon>Ralstonia solanacearum species complex</taxon>
    </lineage>
</organism>